<proteinExistence type="predicted"/>
<reference evidence="1" key="1">
    <citation type="submission" date="2021-02" db="EMBL/GenBank/DDBJ databases">
        <authorList>
            <consortium name="DOE Joint Genome Institute"/>
            <person name="Ahrendt S."/>
            <person name="Looney B.P."/>
            <person name="Miyauchi S."/>
            <person name="Morin E."/>
            <person name="Drula E."/>
            <person name="Courty P.E."/>
            <person name="Chicoki N."/>
            <person name="Fauchery L."/>
            <person name="Kohler A."/>
            <person name="Kuo A."/>
            <person name="Labutti K."/>
            <person name="Pangilinan J."/>
            <person name="Lipzen A."/>
            <person name="Riley R."/>
            <person name="Andreopoulos W."/>
            <person name="He G."/>
            <person name="Johnson J."/>
            <person name="Barry K.W."/>
            <person name="Grigoriev I.V."/>
            <person name="Nagy L."/>
            <person name="Hibbett D."/>
            <person name="Henrissat B."/>
            <person name="Matheny P.B."/>
            <person name="Labbe J."/>
            <person name="Martin F."/>
        </authorList>
    </citation>
    <scope>NUCLEOTIDE SEQUENCE</scope>
    <source>
        <strain evidence="1">FP105234-sp</strain>
    </source>
</reference>
<comment type="caution">
    <text evidence="1">The sequence shown here is derived from an EMBL/GenBank/DDBJ whole genome shotgun (WGS) entry which is preliminary data.</text>
</comment>
<reference evidence="1" key="2">
    <citation type="journal article" date="2022" name="New Phytol.">
        <title>Evolutionary transition to the ectomycorrhizal habit in the genomes of a hyperdiverse lineage of mushroom-forming fungi.</title>
        <authorList>
            <person name="Looney B."/>
            <person name="Miyauchi S."/>
            <person name="Morin E."/>
            <person name="Drula E."/>
            <person name="Courty P.E."/>
            <person name="Kohler A."/>
            <person name="Kuo A."/>
            <person name="LaButti K."/>
            <person name="Pangilinan J."/>
            <person name="Lipzen A."/>
            <person name="Riley R."/>
            <person name="Andreopoulos W."/>
            <person name="He G."/>
            <person name="Johnson J."/>
            <person name="Nolan M."/>
            <person name="Tritt A."/>
            <person name="Barry K.W."/>
            <person name="Grigoriev I.V."/>
            <person name="Nagy L.G."/>
            <person name="Hibbett D."/>
            <person name="Henrissat B."/>
            <person name="Matheny P.B."/>
            <person name="Labbe J."/>
            <person name="Martin F.M."/>
        </authorList>
    </citation>
    <scope>NUCLEOTIDE SEQUENCE</scope>
    <source>
        <strain evidence="1">FP105234-sp</strain>
    </source>
</reference>
<evidence type="ECO:0000313" key="2">
    <source>
        <dbReference type="Proteomes" id="UP000814033"/>
    </source>
</evidence>
<keyword evidence="2" id="KW-1185">Reference proteome</keyword>
<organism evidence="1 2">
    <name type="scientific">Auriscalpium vulgare</name>
    <dbReference type="NCBI Taxonomy" id="40419"/>
    <lineage>
        <taxon>Eukaryota</taxon>
        <taxon>Fungi</taxon>
        <taxon>Dikarya</taxon>
        <taxon>Basidiomycota</taxon>
        <taxon>Agaricomycotina</taxon>
        <taxon>Agaricomycetes</taxon>
        <taxon>Russulales</taxon>
        <taxon>Auriscalpiaceae</taxon>
        <taxon>Auriscalpium</taxon>
    </lineage>
</organism>
<accession>A0ACB8R0Y8</accession>
<name>A0ACB8R0Y8_9AGAM</name>
<gene>
    <name evidence="1" type="ORF">FA95DRAFT_1613876</name>
</gene>
<dbReference type="EMBL" id="MU276711">
    <property type="protein sequence ID" value="KAI0037796.1"/>
    <property type="molecule type" value="Genomic_DNA"/>
</dbReference>
<evidence type="ECO:0000313" key="1">
    <source>
        <dbReference type="EMBL" id="KAI0037796.1"/>
    </source>
</evidence>
<dbReference type="Proteomes" id="UP000814033">
    <property type="component" value="Unassembled WGS sequence"/>
</dbReference>
<protein>
    <submittedName>
        <fullName evidence="1">Uncharacterized protein</fullName>
    </submittedName>
</protein>
<sequence length="348" mass="39110">MATELPLDVQIIVIEWVFRSSQHRAAPSIDYPTLHACALVCRAWTPVAQRLLYRRIRCTHLQHPHCDIELLVRALCARPHLAAHVRSIAVAWPSHPRVYASLCLRLLELCRHVEGISFCESVSNNKALTAASDARMRAIRLRPVVLEVVGLRARIGRTIVRMFPSARTIVLSRGYEDPLPAASEALEILADCTPFCLSHARPLPVLRYLCLIHPYWEDKALQEHIISTGLLPQLQSLQIKGEFPPTEVLEHLVQLRTLVVDHLPVNSVTLLPSLRHVGYHTRGELAETTELAVDPLRSLPELQRVTATRCGNAHVLAALEAMCRARGVDFGVYEAPEHVQQPQDIDWI</sequence>